<reference evidence="1" key="1">
    <citation type="submission" date="2014-11" db="EMBL/GenBank/DDBJ databases">
        <authorList>
            <person name="Amaro Gonzalez C."/>
        </authorList>
    </citation>
    <scope>NUCLEOTIDE SEQUENCE</scope>
</reference>
<protein>
    <submittedName>
        <fullName evidence="1">Uncharacterized protein</fullName>
    </submittedName>
</protein>
<reference evidence="1" key="2">
    <citation type="journal article" date="2015" name="Fish Shellfish Immunol.">
        <title>Early steps in the European eel (Anguilla anguilla)-Vibrio vulnificus interaction in the gills: Role of the RtxA13 toxin.</title>
        <authorList>
            <person name="Callol A."/>
            <person name="Pajuelo D."/>
            <person name="Ebbesson L."/>
            <person name="Teles M."/>
            <person name="MacKenzie S."/>
            <person name="Amaro C."/>
        </authorList>
    </citation>
    <scope>NUCLEOTIDE SEQUENCE</scope>
</reference>
<dbReference type="AlphaFoldDB" id="A0A0E9UYL2"/>
<sequence>MKTVQVFPNSTRRVDDGPFFFGSRKNVMANSSA</sequence>
<dbReference type="EMBL" id="GBXM01037685">
    <property type="protein sequence ID" value="JAH70892.1"/>
    <property type="molecule type" value="Transcribed_RNA"/>
</dbReference>
<evidence type="ECO:0000313" key="1">
    <source>
        <dbReference type="EMBL" id="JAH70892.1"/>
    </source>
</evidence>
<accession>A0A0E9UYL2</accession>
<proteinExistence type="predicted"/>
<organism evidence="1">
    <name type="scientific">Anguilla anguilla</name>
    <name type="common">European freshwater eel</name>
    <name type="synonym">Muraena anguilla</name>
    <dbReference type="NCBI Taxonomy" id="7936"/>
    <lineage>
        <taxon>Eukaryota</taxon>
        <taxon>Metazoa</taxon>
        <taxon>Chordata</taxon>
        <taxon>Craniata</taxon>
        <taxon>Vertebrata</taxon>
        <taxon>Euteleostomi</taxon>
        <taxon>Actinopterygii</taxon>
        <taxon>Neopterygii</taxon>
        <taxon>Teleostei</taxon>
        <taxon>Anguilliformes</taxon>
        <taxon>Anguillidae</taxon>
        <taxon>Anguilla</taxon>
    </lineage>
</organism>
<name>A0A0E9UYL2_ANGAN</name>